<feature type="transmembrane region" description="Helical" evidence="6">
    <location>
        <begin position="155"/>
        <end position="175"/>
    </location>
</feature>
<keyword evidence="4 6" id="KW-1133">Transmembrane helix</keyword>
<evidence type="ECO:0000256" key="6">
    <source>
        <dbReference type="SAM" id="Phobius"/>
    </source>
</evidence>
<comment type="similarity">
    <text evidence="2">Belongs to the autoinducer-2 exporter (AI-2E) (TC 2.A.86) family.</text>
</comment>
<feature type="transmembrane region" description="Helical" evidence="6">
    <location>
        <begin position="309"/>
        <end position="337"/>
    </location>
</feature>
<accession>A0A158AJQ6</accession>
<feature type="transmembrane region" description="Helical" evidence="6">
    <location>
        <begin position="61"/>
        <end position="86"/>
    </location>
</feature>
<keyword evidence="5 6" id="KW-0472">Membrane</keyword>
<sequence>MREALSTYHRQSLFWGTVALSACVLLWALRPVLTPFLLGAIIAYILQPGVEWLVRHRTPRSLAALAMISLLAVLITLFALLVFAVLQKEGPELTERLPALLAKGDATLKPRMAFLGIDYSVNLANLREALTARLSGSEHGVALSIWQYVRTSGSLMISVVGNVVLVPLVLFYLLYDRHEAFERLESFVPRRWLAKTRDFVGQVDQMMSQYLRGQLLVVGILALFYPIALKIVGLDIALPVGLLTALAVFIPYIGFATALAFALLAAFLQFGNWYGLGAVIVVYGAGQILESVVLTPRLVGERIGLHPLAVIFSLLAFGELFGFFGVLLALPASAVFASALKGLRRRYLASELYRTR</sequence>
<evidence type="ECO:0000313" key="8">
    <source>
        <dbReference type="Proteomes" id="UP000054978"/>
    </source>
</evidence>
<dbReference type="InterPro" id="IPR002549">
    <property type="entry name" value="AI-2E-like"/>
</dbReference>
<dbReference type="PANTHER" id="PTHR21716:SF64">
    <property type="entry name" value="AI-2 TRANSPORT PROTEIN TQSA"/>
    <property type="match status" value="1"/>
</dbReference>
<keyword evidence="8" id="KW-1185">Reference proteome</keyword>
<dbReference type="Pfam" id="PF01594">
    <property type="entry name" value="AI-2E_transport"/>
    <property type="match status" value="1"/>
</dbReference>
<comment type="subcellular location">
    <subcellularLocation>
        <location evidence="1">Membrane</location>
        <topology evidence="1">Multi-pass membrane protein</topology>
    </subcellularLocation>
</comment>
<protein>
    <submittedName>
        <fullName evidence="7">Pheromone autoinducer 2 transporter</fullName>
    </submittedName>
</protein>
<dbReference type="PROSITE" id="PS51257">
    <property type="entry name" value="PROKAR_LIPOPROTEIN"/>
    <property type="match status" value="1"/>
</dbReference>
<dbReference type="STRING" id="1777144.AWB83_01953"/>
<dbReference type="EMBL" id="FCOB02000007">
    <property type="protein sequence ID" value="SAK58054.1"/>
    <property type="molecule type" value="Genomic_DNA"/>
</dbReference>
<dbReference type="Proteomes" id="UP000054978">
    <property type="component" value="Unassembled WGS sequence"/>
</dbReference>
<feature type="transmembrane region" description="Helical" evidence="6">
    <location>
        <begin position="271"/>
        <end position="289"/>
    </location>
</feature>
<feature type="transmembrane region" description="Helical" evidence="6">
    <location>
        <begin position="240"/>
        <end position="264"/>
    </location>
</feature>
<feature type="transmembrane region" description="Helical" evidence="6">
    <location>
        <begin position="12"/>
        <end position="29"/>
    </location>
</feature>
<evidence type="ECO:0000256" key="3">
    <source>
        <dbReference type="ARBA" id="ARBA00022692"/>
    </source>
</evidence>
<gene>
    <name evidence="7" type="ORF">AWB83_01953</name>
</gene>
<dbReference type="GO" id="GO:0055085">
    <property type="term" value="P:transmembrane transport"/>
    <property type="evidence" value="ECO:0007669"/>
    <property type="project" value="TreeGrafter"/>
</dbReference>
<evidence type="ECO:0000256" key="5">
    <source>
        <dbReference type="ARBA" id="ARBA00023136"/>
    </source>
</evidence>
<evidence type="ECO:0000256" key="4">
    <source>
        <dbReference type="ARBA" id="ARBA00022989"/>
    </source>
</evidence>
<evidence type="ECO:0000313" key="7">
    <source>
        <dbReference type="EMBL" id="SAK58054.1"/>
    </source>
</evidence>
<feature type="transmembrane region" description="Helical" evidence="6">
    <location>
        <begin position="215"/>
        <end position="234"/>
    </location>
</feature>
<dbReference type="RefSeq" id="WP_087044705.1">
    <property type="nucleotide sequence ID" value="NZ_FCOB02000007.1"/>
</dbReference>
<organism evidence="7 8">
    <name type="scientific">Caballeronia ptereochthonis</name>
    <dbReference type="NCBI Taxonomy" id="1777144"/>
    <lineage>
        <taxon>Bacteria</taxon>
        <taxon>Pseudomonadati</taxon>
        <taxon>Pseudomonadota</taxon>
        <taxon>Betaproteobacteria</taxon>
        <taxon>Burkholderiales</taxon>
        <taxon>Burkholderiaceae</taxon>
        <taxon>Caballeronia</taxon>
    </lineage>
</organism>
<reference evidence="7" key="1">
    <citation type="submission" date="2016-01" db="EMBL/GenBank/DDBJ databases">
        <authorList>
            <person name="Peeters C."/>
        </authorList>
    </citation>
    <scope>NUCLEOTIDE SEQUENCE [LARGE SCALE GENOMIC DNA]</scope>
    <source>
        <strain evidence="7">LMG 29326</strain>
    </source>
</reference>
<keyword evidence="3 6" id="KW-0812">Transmembrane</keyword>
<proteinExistence type="inferred from homology"/>
<evidence type="ECO:0000256" key="1">
    <source>
        <dbReference type="ARBA" id="ARBA00004141"/>
    </source>
</evidence>
<dbReference type="OrthoDB" id="5792512at2"/>
<evidence type="ECO:0000256" key="2">
    <source>
        <dbReference type="ARBA" id="ARBA00009773"/>
    </source>
</evidence>
<comment type="caution">
    <text evidence="7">The sequence shown here is derived from an EMBL/GenBank/DDBJ whole genome shotgun (WGS) entry which is preliminary data.</text>
</comment>
<dbReference type="PANTHER" id="PTHR21716">
    <property type="entry name" value="TRANSMEMBRANE PROTEIN"/>
    <property type="match status" value="1"/>
</dbReference>
<dbReference type="AlphaFoldDB" id="A0A158AJQ6"/>
<dbReference type="GO" id="GO:0016020">
    <property type="term" value="C:membrane"/>
    <property type="evidence" value="ECO:0007669"/>
    <property type="project" value="UniProtKB-SubCell"/>
</dbReference>
<name>A0A158AJQ6_9BURK</name>
<feature type="transmembrane region" description="Helical" evidence="6">
    <location>
        <begin position="35"/>
        <end position="54"/>
    </location>
</feature>